<comment type="caution">
    <text evidence="1">The sequence shown here is derived from an EMBL/GenBank/DDBJ whole genome shotgun (WGS) entry which is preliminary data.</text>
</comment>
<protein>
    <submittedName>
        <fullName evidence="1">Uncharacterized protein</fullName>
    </submittedName>
</protein>
<dbReference type="AlphaFoldDB" id="A0AAE3VCJ6"/>
<dbReference type="EMBL" id="JAUSVL010000001">
    <property type="protein sequence ID" value="MDQ0287975.1"/>
    <property type="molecule type" value="Genomic_DNA"/>
</dbReference>
<gene>
    <name evidence="1" type="ORF">J3R75_000082</name>
</gene>
<evidence type="ECO:0000313" key="1">
    <source>
        <dbReference type="EMBL" id="MDQ0287975.1"/>
    </source>
</evidence>
<keyword evidence="2" id="KW-1185">Reference proteome</keyword>
<organism evidence="1 2">
    <name type="scientific">Oligosphaera ethanolica</name>
    <dbReference type="NCBI Taxonomy" id="760260"/>
    <lineage>
        <taxon>Bacteria</taxon>
        <taxon>Pseudomonadati</taxon>
        <taxon>Lentisphaerota</taxon>
        <taxon>Oligosphaeria</taxon>
        <taxon>Oligosphaerales</taxon>
        <taxon>Oligosphaeraceae</taxon>
        <taxon>Oligosphaera</taxon>
    </lineage>
</organism>
<reference evidence="1" key="1">
    <citation type="submission" date="2023-07" db="EMBL/GenBank/DDBJ databases">
        <title>Genomic Encyclopedia of Type Strains, Phase IV (KMG-IV): sequencing the most valuable type-strain genomes for metagenomic binning, comparative biology and taxonomic classification.</title>
        <authorList>
            <person name="Goeker M."/>
        </authorList>
    </citation>
    <scope>NUCLEOTIDE SEQUENCE</scope>
    <source>
        <strain evidence="1">DSM 24202</strain>
    </source>
</reference>
<name>A0AAE3VCJ6_9BACT</name>
<sequence>MTAQIWIIIGAVVAWETIELRLPKPGQAPA</sequence>
<accession>A0AAE3VCJ6</accession>
<evidence type="ECO:0000313" key="2">
    <source>
        <dbReference type="Proteomes" id="UP001238163"/>
    </source>
</evidence>
<proteinExistence type="predicted"/>
<dbReference type="Proteomes" id="UP001238163">
    <property type="component" value="Unassembled WGS sequence"/>
</dbReference>